<evidence type="ECO:0000256" key="5">
    <source>
        <dbReference type="ARBA" id="ARBA00023136"/>
    </source>
</evidence>
<evidence type="ECO:0000313" key="9">
    <source>
        <dbReference type="EMBL" id="PZR18429.1"/>
    </source>
</evidence>
<evidence type="ECO:0000256" key="1">
    <source>
        <dbReference type="ARBA" id="ARBA00004141"/>
    </source>
</evidence>
<evidence type="ECO:0000256" key="2">
    <source>
        <dbReference type="ARBA" id="ARBA00022692"/>
    </source>
</evidence>
<organism evidence="9 10">
    <name type="scientific">Archangium gephyra</name>
    <dbReference type="NCBI Taxonomy" id="48"/>
    <lineage>
        <taxon>Bacteria</taxon>
        <taxon>Pseudomonadati</taxon>
        <taxon>Myxococcota</taxon>
        <taxon>Myxococcia</taxon>
        <taxon>Myxococcales</taxon>
        <taxon>Cystobacterineae</taxon>
        <taxon>Archangiaceae</taxon>
        <taxon>Archangium</taxon>
    </lineage>
</organism>
<evidence type="ECO:0000256" key="6">
    <source>
        <dbReference type="PIRSR" id="PIRSR608901-1"/>
    </source>
</evidence>
<feature type="binding site" evidence="6">
    <location>
        <position position="32"/>
    </location>
    <ligand>
        <name>Ca(2+)</name>
        <dbReference type="ChEBI" id="CHEBI:29108"/>
    </ligand>
</feature>
<dbReference type="Pfam" id="PF05875">
    <property type="entry name" value="Ceramidase"/>
    <property type="match status" value="1"/>
</dbReference>
<evidence type="ECO:0000256" key="3">
    <source>
        <dbReference type="ARBA" id="ARBA00022801"/>
    </source>
</evidence>
<feature type="binding site" evidence="6">
    <location>
        <position position="43"/>
    </location>
    <ligand>
        <name>Ca(2+)</name>
        <dbReference type="ChEBI" id="CHEBI:29108"/>
    </ligand>
</feature>
<proteinExistence type="predicted"/>
<keyword evidence="7" id="KW-0862">Zinc</keyword>
<dbReference type="GO" id="GO:0016811">
    <property type="term" value="F:hydrolase activity, acting on carbon-nitrogen (but not peptide) bonds, in linear amides"/>
    <property type="evidence" value="ECO:0007669"/>
    <property type="project" value="InterPro"/>
</dbReference>
<evidence type="ECO:0000256" key="4">
    <source>
        <dbReference type="ARBA" id="ARBA00022989"/>
    </source>
</evidence>
<dbReference type="GO" id="GO:0046872">
    <property type="term" value="F:metal ion binding"/>
    <property type="evidence" value="ECO:0007669"/>
    <property type="project" value="UniProtKB-KW"/>
</dbReference>
<feature type="transmembrane region" description="Helical" evidence="8">
    <location>
        <begin position="183"/>
        <end position="198"/>
    </location>
</feature>
<name>A0A2W5TRU0_9BACT</name>
<feature type="transmembrane region" description="Helical" evidence="8">
    <location>
        <begin position="45"/>
        <end position="63"/>
    </location>
</feature>
<evidence type="ECO:0008006" key="11">
    <source>
        <dbReference type="Google" id="ProtNLM"/>
    </source>
</evidence>
<feature type="binding site" evidence="7">
    <location>
        <position position="217"/>
    </location>
    <ligand>
        <name>Zn(2+)</name>
        <dbReference type="ChEBI" id="CHEBI:29105"/>
        <note>catalytic</note>
    </ligand>
</feature>
<feature type="transmembrane region" description="Helical" evidence="8">
    <location>
        <begin position="218"/>
        <end position="235"/>
    </location>
</feature>
<keyword evidence="2 8" id="KW-0812">Transmembrane</keyword>
<protein>
    <recommendedName>
        <fullName evidence="11">Ceramidase</fullName>
    </recommendedName>
</protein>
<dbReference type="EMBL" id="QFQP01000001">
    <property type="protein sequence ID" value="PZR18429.1"/>
    <property type="molecule type" value="Genomic_DNA"/>
</dbReference>
<feature type="transmembrane region" description="Helical" evidence="8">
    <location>
        <begin position="103"/>
        <end position="121"/>
    </location>
</feature>
<keyword evidence="6" id="KW-0479">Metal-binding</keyword>
<reference evidence="9 10" key="1">
    <citation type="submission" date="2017-08" db="EMBL/GenBank/DDBJ databases">
        <title>Infants hospitalized years apart are colonized by the same room-sourced microbial strains.</title>
        <authorList>
            <person name="Brooks B."/>
            <person name="Olm M.R."/>
            <person name="Firek B.A."/>
            <person name="Baker R."/>
            <person name="Thomas B.C."/>
            <person name="Morowitz M.J."/>
            <person name="Banfield J.F."/>
        </authorList>
    </citation>
    <scope>NUCLEOTIDE SEQUENCE [LARGE SCALE GENOMIC DNA]</scope>
    <source>
        <strain evidence="9">S2_003_000_R2_14</strain>
    </source>
</reference>
<comment type="caution">
    <text evidence="9">The sequence shown here is derived from an EMBL/GenBank/DDBJ whole genome shotgun (WGS) entry which is preliminary data.</text>
</comment>
<feature type="binding site" evidence="6">
    <location>
        <position position="34"/>
    </location>
    <ligand>
        <name>Ca(2+)</name>
        <dbReference type="ChEBI" id="CHEBI:29108"/>
    </ligand>
</feature>
<comment type="cofactor">
    <cofactor evidence="7">
        <name>Zn(2+)</name>
        <dbReference type="ChEBI" id="CHEBI:29105"/>
    </cofactor>
</comment>
<accession>A0A2W5TRU0</accession>
<dbReference type="AlphaFoldDB" id="A0A2W5TRU0"/>
<dbReference type="GO" id="GO:0006672">
    <property type="term" value="P:ceramide metabolic process"/>
    <property type="evidence" value="ECO:0007669"/>
    <property type="project" value="InterPro"/>
</dbReference>
<evidence type="ECO:0000256" key="8">
    <source>
        <dbReference type="SAM" id="Phobius"/>
    </source>
</evidence>
<dbReference type="GO" id="GO:0016020">
    <property type="term" value="C:membrane"/>
    <property type="evidence" value="ECO:0007669"/>
    <property type="project" value="UniProtKB-SubCell"/>
</dbReference>
<feature type="transmembrane region" description="Helical" evidence="8">
    <location>
        <begin position="153"/>
        <end position="171"/>
    </location>
</feature>
<feature type="binding site" evidence="7">
    <location>
        <position position="90"/>
    </location>
    <ligand>
        <name>Zn(2+)</name>
        <dbReference type="ChEBI" id="CHEBI:29105"/>
        <note>catalytic</note>
    </ligand>
</feature>
<evidence type="ECO:0000313" key="10">
    <source>
        <dbReference type="Proteomes" id="UP000249061"/>
    </source>
</evidence>
<evidence type="ECO:0000256" key="7">
    <source>
        <dbReference type="PIRSR" id="PIRSR608901-2"/>
    </source>
</evidence>
<feature type="transmembrane region" description="Helical" evidence="8">
    <location>
        <begin position="75"/>
        <end position="97"/>
    </location>
</feature>
<feature type="binding site" evidence="7">
    <location>
        <position position="221"/>
    </location>
    <ligand>
        <name>Zn(2+)</name>
        <dbReference type="ChEBI" id="CHEBI:29105"/>
        <note>catalytic</note>
    </ligand>
</feature>
<keyword evidence="4 8" id="KW-1133">Transmembrane helix</keyword>
<keyword evidence="3" id="KW-0378">Hydrolase</keyword>
<feature type="transmembrane region" description="Helical" evidence="8">
    <location>
        <begin position="128"/>
        <end position="147"/>
    </location>
</feature>
<gene>
    <name evidence="9" type="ORF">DI536_00675</name>
</gene>
<dbReference type="Proteomes" id="UP000249061">
    <property type="component" value="Unassembled WGS sequence"/>
</dbReference>
<dbReference type="InterPro" id="IPR008901">
    <property type="entry name" value="ACER"/>
</dbReference>
<sequence>MANDFANYPNISNPECTWTPLREWGGLPNVKWCEETLCGVIAEPANTWSNLAYLVVAAFLFFYTRKDSSRTLRFWAPVAFWVGITSGIYHASVTFVMQVLDFWGMYFFFGLVLLLNLLRLGVVKADTFFRTLYISIFSLTAFTVLVARLHLPIQGIVVIMIAATLLTEMLASRRSATPVNHKWLAGCLLFIGVAIGFSGSDASGLRCDPHDHVFQGHAIWHVLGSIAIVLAHFHYRQFVALFR</sequence>
<keyword evidence="5 8" id="KW-0472">Membrane</keyword>
<comment type="subcellular location">
    <subcellularLocation>
        <location evidence="1">Membrane</location>
        <topology evidence="1">Multi-pass membrane protein</topology>
    </subcellularLocation>
</comment>
<keyword evidence="6" id="KW-0106">Calcium</keyword>